<gene>
    <name evidence="1" type="ORF">GR257_22795</name>
</gene>
<dbReference type="EMBL" id="WUFV01000015">
    <property type="protein sequence ID" value="NEK17657.1"/>
    <property type="molecule type" value="Genomic_DNA"/>
</dbReference>
<proteinExistence type="predicted"/>
<reference evidence="1 2" key="1">
    <citation type="submission" date="2019-12" db="EMBL/GenBank/DDBJ databases">
        <title>Rhizobium genotypes associated with high levels of biological nitrogen fixation by grain legumes in a temperate-maritime cropping system.</title>
        <authorList>
            <person name="Maluk M."/>
            <person name="Francesc Ferrando Molina F."/>
            <person name="Lopez Del Egido L."/>
            <person name="Lafos M."/>
            <person name="Langarica-Fuentes A."/>
            <person name="Gebre Yohannes G."/>
            <person name="Young M.W."/>
            <person name="Martin P."/>
            <person name="Gantlett R."/>
            <person name="Kenicer G."/>
            <person name="Hawes C."/>
            <person name="Begg G.S."/>
            <person name="Quilliam R.S."/>
            <person name="Squire G.R."/>
            <person name="Poole P.S."/>
            <person name="Young P.W."/>
            <person name="Iannetta P.M."/>
            <person name="James E.K."/>
        </authorList>
    </citation>
    <scope>NUCLEOTIDE SEQUENCE [LARGE SCALE GENOMIC DNA]</scope>
    <source>
        <strain evidence="1 2">JHI54</strain>
    </source>
</reference>
<name>A0A7K3VLR1_RHILE</name>
<accession>A0A7K3VLR1</accession>
<dbReference type="Gene3D" id="3.30.530.20">
    <property type="match status" value="1"/>
</dbReference>
<dbReference type="RefSeq" id="WP_164048220.1">
    <property type="nucleotide sequence ID" value="NZ_WUFV01000015.1"/>
</dbReference>
<sequence length="137" mass="14689">MATASATLELPIPADVVWNLIGGFGSLPDWLPYIPHSELSEGGRIRTLANPNGDAIVERLIAFDHVGRSYSYAILKAPFPVVDYHSTLHVLETEAGSKVVWSGVFTPAGSSDADAIALFEGIYTEGLRSLASKMETN</sequence>
<dbReference type="SUPFAM" id="SSF55961">
    <property type="entry name" value="Bet v1-like"/>
    <property type="match status" value="1"/>
</dbReference>
<dbReference type="InterPro" id="IPR023393">
    <property type="entry name" value="START-like_dom_sf"/>
</dbReference>
<evidence type="ECO:0000313" key="1">
    <source>
        <dbReference type="EMBL" id="NEK17657.1"/>
    </source>
</evidence>
<protein>
    <submittedName>
        <fullName evidence="1">SRPBCC family protein</fullName>
    </submittedName>
</protein>
<dbReference type="AlphaFoldDB" id="A0A7K3VLR1"/>
<dbReference type="Proteomes" id="UP000471705">
    <property type="component" value="Unassembled WGS sequence"/>
</dbReference>
<organism evidence="1 2">
    <name type="scientific">Rhizobium leguminosarum</name>
    <dbReference type="NCBI Taxonomy" id="384"/>
    <lineage>
        <taxon>Bacteria</taxon>
        <taxon>Pseudomonadati</taxon>
        <taxon>Pseudomonadota</taxon>
        <taxon>Alphaproteobacteria</taxon>
        <taxon>Hyphomicrobiales</taxon>
        <taxon>Rhizobiaceae</taxon>
        <taxon>Rhizobium/Agrobacterium group</taxon>
        <taxon>Rhizobium</taxon>
    </lineage>
</organism>
<dbReference type="PANTHER" id="PTHR39332:SF7">
    <property type="entry name" value="SRPBCC FAMILY PROTEIN"/>
    <property type="match status" value="1"/>
</dbReference>
<dbReference type="PANTHER" id="PTHR39332">
    <property type="entry name" value="BLL4707 PROTEIN"/>
    <property type="match status" value="1"/>
</dbReference>
<evidence type="ECO:0000313" key="2">
    <source>
        <dbReference type="Proteomes" id="UP000471705"/>
    </source>
</evidence>
<comment type="caution">
    <text evidence="1">The sequence shown here is derived from an EMBL/GenBank/DDBJ whole genome shotgun (WGS) entry which is preliminary data.</text>
</comment>
<dbReference type="InterPro" id="IPR019587">
    <property type="entry name" value="Polyketide_cyclase/dehydratase"/>
</dbReference>
<dbReference type="CDD" id="cd07821">
    <property type="entry name" value="PYR_PYL_RCAR_like"/>
    <property type="match status" value="1"/>
</dbReference>
<dbReference type="Pfam" id="PF10604">
    <property type="entry name" value="Polyketide_cyc2"/>
    <property type="match status" value="1"/>
</dbReference>